<evidence type="ECO:0000259" key="2">
    <source>
        <dbReference type="Pfam" id="PF07687"/>
    </source>
</evidence>
<dbReference type="InterPro" id="IPR036264">
    <property type="entry name" value="Bact_exopeptidase_dim_dom"/>
</dbReference>
<feature type="binding site" evidence="1">
    <location>
        <position position="176"/>
    </location>
    <ligand>
        <name>Mn(2+)</name>
        <dbReference type="ChEBI" id="CHEBI:29035"/>
        <label>2</label>
    </ligand>
</feature>
<feature type="binding site" evidence="1">
    <location>
        <position position="149"/>
    </location>
    <ligand>
        <name>Mn(2+)</name>
        <dbReference type="ChEBI" id="CHEBI:29035"/>
        <label>2</label>
    </ligand>
</feature>
<dbReference type="NCBIfam" id="TIGR01891">
    <property type="entry name" value="amidohydrolases"/>
    <property type="match status" value="1"/>
</dbReference>
<proteinExistence type="predicted"/>
<dbReference type="EMBL" id="CP011545">
    <property type="protein sequence ID" value="AKK09158.1"/>
    <property type="molecule type" value="Genomic_DNA"/>
</dbReference>
<dbReference type="Gene3D" id="3.30.70.360">
    <property type="match status" value="1"/>
</dbReference>
<feature type="domain" description="Peptidase M20 dimerisation" evidence="2">
    <location>
        <begin position="199"/>
        <end position="290"/>
    </location>
</feature>
<organism evidence="3 4">
    <name type="scientific">Corynebacterium testudinoris</name>
    <dbReference type="NCBI Taxonomy" id="136857"/>
    <lineage>
        <taxon>Bacteria</taxon>
        <taxon>Bacillati</taxon>
        <taxon>Actinomycetota</taxon>
        <taxon>Actinomycetes</taxon>
        <taxon>Mycobacteriales</taxon>
        <taxon>Corynebacteriaceae</taxon>
        <taxon>Corynebacterium</taxon>
    </lineage>
</organism>
<dbReference type="AlphaFoldDB" id="A0A0G3HB70"/>
<dbReference type="PATRIC" id="fig|136857.5.peg.1717"/>
<keyword evidence="1" id="KW-0479">Metal-binding</keyword>
<evidence type="ECO:0000313" key="3">
    <source>
        <dbReference type="EMBL" id="AKK09158.1"/>
    </source>
</evidence>
<gene>
    <name evidence="3" type="primary">amiC</name>
    <name evidence="3" type="ORF">CTEST_08640</name>
</gene>
<dbReference type="RefSeq" id="WP_047253388.1">
    <property type="nucleotide sequence ID" value="NZ_CP011545.1"/>
</dbReference>
<dbReference type="Pfam" id="PF01546">
    <property type="entry name" value="Peptidase_M20"/>
    <property type="match status" value="1"/>
</dbReference>
<dbReference type="KEGG" id="cted:CTEST_08640"/>
<dbReference type="GO" id="GO:0047980">
    <property type="term" value="F:hippurate hydrolase activity"/>
    <property type="evidence" value="ECO:0007669"/>
    <property type="project" value="UniProtKB-EC"/>
</dbReference>
<dbReference type="Proteomes" id="UP000035540">
    <property type="component" value="Chromosome"/>
</dbReference>
<dbReference type="SUPFAM" id="SSF53187">
    <property type="entry name" value="Zn-dependent exopeptidases"/>
    <property type="match status" value="1"/>
</dbReference>
<dbReference type="SUPFAM" id="SSF55031">
    <property type="entry name" value="Bacterial exopeptidase dimerisation domain"/>
    <property type="match status" value="1"/>
</dbReference>
<dbReference type="Pfam" id="PF07687">
    <property type="entry name" value="M20_dimer"/>
    <property type="match status" value="1"/>
</dbReference>
<keyword evidence="3" id="KW-0378">Hydrolase</keyword>
<accession>A0A0G3HB70</accession>
<dbReference type="STRING" id="136857.CTEST_08640"/>
<dbReference type="InterPro" id="IPR002933">
    <property type="entry name" value="Peptidase_M20"/>
</dbReference>
<feature type="binding site" evidence="1">
    <location>
        <position position="113"/>
    </location>
    <ligand>
        <name>Mn(2+)</name>
        <dbReference type="ChEBI" id="CHEBI:29035"/>
        <label>2</label>
    </ligand>
</feature>
<dbReference type="PANTHER" id="PTHR11014">
    <property type="entry name" value="PEPTIDASE M20 FAMILY MEMBER"/>
    <property type="match status" value="1"/>
</dbReference>
<protein>
    <submittedName>
        <fullName evidence="3">Amidohydrolase</fullName>
        <ecNumber evidence="3">3.5.1.32</ecNumber>
    </submittedName>
</protein>
<feature type="binding site" evidence="1">
    <location>
        <position position="115"/>
    </location>
    <ligand>
        <name>Mn(2+)</name>
        <dbReference type="ChEBI" id="CHEBI:29035"/>
        <label>2</label>
    </ligand>
</feature>
<dbReference type="Gene3D" id="3.40.630.10">
    <property type="entry name" value="Zn peptidases"/>
    <property type="match status" value="1"/>
</dbReference>
<evidence type="ECO:0000256" key="1">
    <source>
        <dbReference type="PIRSR" id="PIRSR005962-1"/>
    </source>
</evidence>
<dbReference type="InterPro" id="IPR011650">
    <property type="entry name" value="Peptidase_M20_dimer"/>
</dbReference>
<comment type="cofactor">
    <cofactor evidence="1">
        <name>Mn(2+)</name>
        <dbReference type="ChEBI" id="CHEBI:29035"/>
    </cofactor>
    <text evidence="1">The Mn(2+) ion enhances activity.</text>
</comment>
<reference evidence="3 4" key="1">
    <citation type="journal article" date="2015" name="Genome Announc.">
        <title>Complete Genome Sequence of the Type Strain Corynebacterium testudinoris DSM 44614, Recovered from Necrotic Lesions in the Mouth of a Tortoise.</title>
        <authorList>
            <person name="Ruckert C."/>
            <person name="Kriete M."/>
            <person name="Jaenicke S."/>
            <person name="Winkler A."/>
            <person name="Tauch A."/>
        </authorList>
    </citation>
    <scope>NUCLEOTIDE SEQUENCE [LARGE SCALE GENOMIC DNA]</scope>
    <source>
        <strain evidence="3 4">DSM 44614</strain>
    </source>
</reference>
<name>A0A0G3HB70_9CORY</name>
<dbReference type="EC" id="3.5.1.32" evidence="3"/>
<dbReference type="OrthoDB" id="9777385at2"/>
<keyword evidence="1" id="KW-0464">Manganese</keyword>
<reference evidence="4" key="2">
    <citation type="submission" date="2015-05" db="EMBL/GenBank/DDBJ databases">
        <title>Complete genome sequence of Corynebacterium testudinoris DSM 44614, recovered from necrotic lesions in the mouth of a tortoise.</title>
        <authorList>
            <person name="Ruckert C."/>
            <person name="Albersmeier A."/>
            <person name="Winkler A."/>
            <person name="Tauch A."/>
        </authorList>
    </citation>
    <scope>NUCLEOTIDE SEQUENCE [LARGE SCALE GENOMIC DNA]</scope>
    <source>
        <strain evidence="4">DSM 44614</strain>
    </source>
</reference>
<keyword evidence="4" id="KW-1185">Reference proteome</keyword>
<dbReference type="GO" id="GO:0046872">
    <property type="term" value="F:metal ion binding"/>
    <property type="evidence" value="ECO:0007669"/>
    <property type="project" value="UniProtKB-KW"/>
</dbReference>
<dbReference type="InterPro" id="IPR017439">
    <property type="entry name" value="Amidohydrolase"/>
</dbReference>
<dbReference type="PANTHER" id="PTHR11014:SF63">
    <property type="entry name" value="METALLOPEPTIDASE, PUTATIVE (AFU_ORTHOLOGUE AFUA_6G09600)-RELATED"/>
    <property type="match status" value="1"/>
</dbReference>
<sequence length="421" mass="45716">MSDISRLLSQHSADLSWQQAFYEDLHERPELSGHESETAEKIAAKLAGFDCEVITHIGGYGVVGIFRNGEGPTALFRADFDALPVKEETGVAFASTRLRPAADGTQTGVMHACGHDMHTTALMGACALLDAHREAWSGTFIALFQPSEENAVGANAMIADGLLTRVPRPDVCLGQHVMPGRAGEVQTMAGPQFAACDSIRIHIPGRSAHGSMPHNSIDPTYTAAMVVIRLQGIVGREVDPNDFAVVSVGTLKSGTTNNIIPDSADLVLNCRFYDDQVKRRVYAAIKRVVIAECQASGIEEEPTFEFFAHGELIDNHQTVFEQVRPTFDAVFGEESVDARRTTVSEDFANIPRAFGVPYLFWVVGCTPRELWDKAVAENRVKDDVPVNHMSTFLPEYEPTVDATTKAAAAAVLAYVGKNTPK</sequence>
<dbReference type="PIRSF" id="PIRSF005962">
    <property type="entry name" value="Pept_M20D_amidohydro"/>
    <property type="match status" value="1"/>
</dbReference>
<evidence type="ECO:0000313" key="4">
    <source>
        <dbReference type="Proteomes" id="UP000035540"/>
    </source>
</evidence>